<organism evidence="2 3">
    <name type="scientific">Haloferax marisrubri</name>
    <dbReference type="NCBI Taxonomy" id="1544719"/>
    <lineage>
        <taxon>Archaea</taxon>
        <taxon>Methanobacteriati</taxon>
        <taxon>Methanobacteriota</taxon>
        <taxon>Stenosarchaea group</taxon>
        <taxon>Halobacteria</taxon>
        <taxon>Halobacteriales</taxon>
        <taxon>Haloferacaceae</taxon>
        <taxon>Haloferax</taxon>
    </lineage>
</organism>
<evidence type="ECO:0000256" key="1">
    <source>
        <dbReference type="SAM" id="Phobius"/>
    </source>
</evidence>
<feature type="transmembrane region" description="Helical" evidence="1">
    <location>
        <begin position="275"/>
        <end position="296"/>
    </location>
</feature>
<comment type="caution">
    <text evidence="2">The sequence shown here is derived from an EMBL/GenBank/DDBJ whole genome shotgun (WGS) entry which is preliminary data.</text>
</comment>
<dbReference type="PANTHER" id="PTHR31970:SF9">
    <property type="entry name" value="MOLYBDATE TRANSPORTER 2"/>
    <property type="match status" value="1"/>
</dbReference>
<reference evidence="2" key="1">
    <citation type="submission" date="2017-08" db="EMBL/GenBank/DDBJ databases">
        <title>Haloferax marisrubri sp. nov., isolated from the Discovery deep brine-seawater interface in the Red Sea.</title>
        <authorList>
            <person name="Zhang G."/>
            <person name="Stingl U."/>
        </authorList>
    </citation>
    <scope>NUCLEOTIDE SEQUENCE [LARGE SCALE GENOMIC DNA]</scope>
    <source>
        <strain evidence="2">SB3</strain>
    </source>
</reference>
<dbReference type="RefSeq" id="WP_058566756.1">
    <property type="nucleotide sequence ID" value="NZ_LOPW02000010.1"/>
</dbReference>
<keyword evidence="1" id="KW-0472">Membrane</keyword>
<keyword evidence="1" id="KW-1133">Transmembrane helix</keyword>
<evidence type="ECO:0000313" key="3">
    <source>
        <dbReference type="Proteomes" id="UP000053621"/>
    </source>
</evidence>
<sequence>MGVSFPYGDELVVDFEWHEFTGAVGDSVTVLPIVVAVARLTDLSLAVVLVWFGVFQVVWGLYYAAPLSVEPMKALAALVLAETVTTGEALLAGFGLGVVLLAIGRTRSLDRVSRYIGAPVVRGVQFGVALVLLSTGLELGAGDLPLAGLAVAVAAVALLTKRSNLSALAVLAVGGAVAVVDVGHLSLAVPSVGDARLFSLDDLSFSVAEAAVAQLAMTVGNAALATSVLLADYFDRDVSADELATSMGAMNLLAVPFGGFPMCHGSGGVAGKYAFGARTAGANVILGVGYVLVALFAVDVVAAYPVAMLGVILAIIGLQLARTSLTSLSRADGYPLVVAIGVVGVAVNLGVAFVGGVVAWLAWERWGRAVWDGV</sequence>
<dbReference type="AlphaFoldDB" id="A0A2P4NRJ9"/>
<dbReference type="InterPro" id="IPR031563">
    <property type="entry name" value="MOT1/MOT2"/>
</dbReference>
<feature type="transmembrane region" description="Helical" evidence="1">
    <location>
        <begin position="45"/>
        <end position="65"/>
    </location>
</feature>
<keyword evidence="3" id="KW-1185">Reference proteome</keyword>
<dbReference type="EMBL" id="LOPW02000010">
    <property type="protein sequence ID" value="POG55708.1"/>
    <property type="molecule type" value="Genomic_DNA"/>
</dbReference>
<dbReference type="Pfam" id="PF16983">
    <property type="entry name" value="MFS_MOT1"/>
    <property type="match status" value="2"/>
</dbReference>
<feature type="transmembrane region" description="Helical" evidence="1">
    <location>
        <begin position="302"/>
        <end position="321"/>
    </location>
</feature>
<proteinExistence type="predicted"/>
<keyword evidence="1" id="KW-0812">Transmembrane</keyword>
<feature type="transmembrane region" description="Helical" evidence="1">
    <location>
        <begin position="333"/>
        <end position="363"/>
    </location>
</feature>
<evidence type="ECO:0000313" key="2">
    <source>
        <dbReference type="EMBL" id="POG55708.1"/>
    </source>
</evidence>
<dbReference type="PANTHER" id="PTHR31970">
    <property type="match status" value="1"/>
</dbReference>
<feature type="transmembrane region" description="Helical" evidence="1">
    <location>
        <begin position="77"/>
        <end position="103"/>
    </location>
</feature>
<dbReference type="GO" id="GO:0015098">
    <property type="term" value="F:molybdate ion transmembrane transporter activity"/>
    <property type="evidence" value="ECO:0007669"/>
    <property type="project" value="InterPro"/>
</dbReference>
<feature type="transmembrane region" description="Helical" evidence="1">
    <location>
        <begin position="139"/>
        <end position="160"/>
    </location>
</feature>
<protein>
    <submittedName>
        <fullName evidence="2">Sulfate transporter</fullName>
    </submittedName>
</protein>
<feature type="transmembrane region" description="Helical" evidence="1">
    <location>
        <begin position="167"/>
        <end position="189"/>
    </location>
</feature>
<dbReference type="Proteomes" id="UP000053621">
    <property type="component" value="Unassembled WGS sequence"/>
</dbReference>
<feature type="transmembrane region" description="Helical" evidence="1">
    <location>
        <begin position="115"/>
        <end position="133"/>
    </location>
</feature>
<dbReference type="OrthoDB" id="117479at2157"/>
<accession>A0A2P4NRJ9</accession>
<feature type="transmembrane region" description="Helical" evidence="1">
    <location>
        <begin position="243"/>
        <end position="263"/>
    </location>
</feature>
<name>A0A2P4NRJ9_9EURY</name>
<feature type="transmembrane region" description="Helical" evidence="1">
    <location>
        <begin position="20"/>
        <end position="38"/>
    </location>
</feature>
<gene>
    <name evidence="2" type="ORF">AUR65_009965</name>
</gene>